<proteinExistence type="predicted"/>
<evidence type="ECO:0000313" key="2">
    <source>
        <dbReference type="Proteomes" id="UP001501598"/>
    </source>
</evidence>
<sequence length="89" mass="9492">MAVSSECTAWLPRCVPDGVRGMCRGTRRVRSIGPDAARGGRAAHACRTGRCHHGAGGAREMVEFTHFVVADTEFPGVRTELVPAAAVTW</sequence>
<dbReference type="EMBL" id="BAABGT010000036">
    <property type="protein sequence ID" value="GAA4547383.1"/>
    <property type="molecule type" value="Genomic_DNA"/>
</dbReference>
<name>A0ABP8RTJ0_9PSEU</name>
<evidence type="ECO:0000313" key="1">
    <source>
        <dbReference type="EMBL" id="GAA4547383.1"/>
    </source>
</evidence>
<protein>
    <submittedName>
        <fullName evidence="1">Uncharacterized protein</fullName>
    </submittedName>
</protein>
<reference evidence="2" key="1">
    <citation type="journal article" date="2019" name="Int. J. Syst. Evol. Microbiol.">
        <title>The Global Catalogue of Microorganisms (GCM) 10K type strain sequencing project: providing services to taxonomists for standard genome sequencing and annotation.</title>
        <authorList>
            <consortium name="The Broad Institute Genomics Platform"/>
            <consortium name="The Broad Institute Genome Sequencing Center for Infectious Disease"/>
            <person name="Wu L."/>
            <person name="Ma J."/>
        </authorList>
    </citation>
    <scope>NUCLEOTIDE SEQUENCE [LARGE SCALE GENOMIC DNA]</scope>
    <source>
        <strain evidence="2">JCM 17906</strain>
    </source>
</reference>
<keyword evidence="2" id="KW-1185">Reference proteome</keyword>
<comment type="caution">
    <text evidence="1">The sequence shown here is derived from an EMBL/GenBank/DDBJ whole genome shotgun (WGS) entry which is preliminary data.</text>
</comment>
<gene>
    <name evidence="1" type="ORF">GCM10023175_31550</name>
</gene>
<dbReference type="Proteomes" id="UP001501598">
    <property type="component" value="Unassembled WGS sequence"/>
</dbReference>
<organism evidence="1 2">
    <name type="scientific">Pseudonocardia xishanensis</name>
    <dbReference type="NCBI Taxonomy" id="630995"/>
    <lineage>
        <taxon>Bacteria</taxon>
        <taxon>Bacillati</taxon>
        <taxon>Actinomycetota</taxon>
        <taxon>Actinomycetes</taxon>
        <taxon>Pseudonocardiales</taxon>
        <taxon>Pseudonocardiaceae</taxon>
        <taxon>Pseudonocardia</taxon>
    </lineage>
</organism>
<accession>A0ABP8RTJ0</accession>